<dbReference type="Proteomes" id="UP001239445">
    <property type="component" value="Unassembled WGS sequence"/>
</dbReference>
<proteinExistence type="inferred from homology"/>
<feature type="transmembrane region" description="Helical" evidence="8">
    <location>
        <begin position="431"/>
        <end position="454"/>
    </location>
</feature>
<evidence type="ECO:0000259" key="10">
    <source>
        <dbReference type="Pfam" id="PF23358"/>
    </source>
</evidence>
<feature type="chain" id="PRO_5042314066" description="Dolichyl-diphosphooligosaccharide--protein glycosyltransferase subunit WBP1" evidence="8">
    <location>
        <begin position="19"/>
        <end position="470"/>
    </location>
</feature>
<evidence type="ECO:0000259" key="9">
    <source>
        <dbReference type="Pfam" id="PF03345"/>
    </source>
</evidence>
<keyword evidence="7 8" id="KW-0472">Membrane</keyword>
<dbReference type="AlphaFoldDB" id="A0AAJ0BI55"/>
<evidence type="ECO:0000256" key="5">
    <source>
        <dbReference type="ARBA" id="ARBA00022824"/>
    </source>
</evidence>
<evidence type="ECO:0000256" key="3">
    <source>
        <dbReference type="ARBA" id="ARBA00008743"/>
    </source>
</evidence>
<dbReference type="Pfam" id="PF03345">
    <property type="entry name" value="OST48_N"/>
    <property type="match status" value="1"/>
</dbReference>
<dbReference type="GO" id="GO:0008250">
    <property type="term" value="C:oligosaccharyltransferase complex"/>
    <property type="evidence" value="ECO:0007669"/>
    <property type="project" value="TreeGrafter"/>
</dbReference>
<evidence type="ECO:0000256" key="2">
    <source>
        <dbReference type="ARBA" id="ARBA00004922"/>
    </source>
</evidence>
<comment type="caution">
    <text evidence="11">The sequence shown here is derived from an EMBL/GenBank/DDBJ whole genome shotgun (WGS) entry which is preliminary data.</text>
</comment>
<comment type="subunit">
    <text evidence="8">Component of the oligosaccharyltransferase (OST) complex.</text>
</comment>
<dbReference type="PANTHER" id="PTHR10830:SF0">
    <property type="entry name" value="DOLICHYL-DIPHOSPHOOLIGOSACCHARIDE--PROTEIN GLYCOSYLTRANSFERASE 48 KDA SUBUNIT"/>
    <property type="match status" value="1"/>
</dbReference>
<evidence type="ECO:0000256" key="7">
    <source>
        <dbReference type="ARBA" id="ARBA00023136"/>
    </source>
</evidence>
<dbReference type="InterPro" id="IPR005013">
    <property type="entry name" value="DDOST_48_kDa_subunit"/>
</dbReference>
<comment type="pathway">
    <text evidence="2 8">Protein modification; protein glycosylation.</text>
</comment>
<comment type="similarity">
    <text evidence="3 8">Belongs to the DDOST 48 kDa subunit family.</text>
</comment>
<organism evidence="11 12">
    <name type="scientific">Echria macrotheca</name>
    <dbReference type="NCBI Taxonomy" id="438768"/>
    <lineage>
        <taxon>Eukaryota</taxon>
        <taxon>Fungi</taxon>
        <taxon>Dikarya</taxon>
        <taxon>Ascomycota</taxon>
        <taxon>Pezizomycotina</taxon>
        <taxon>Sordariomycetes</taxon>
        <taxon>Sordariomycetidae</taxon>
        <taxon>Sordariales</taxon>
        <taxon>Schizotheciaceae</taxon>
        <taxon>Echria</taxon>
    </lineage>
</organism>
<evidence type="ECO:0000256" key="1">
    <source>
        <dbReference type="ARBA" id="ARBA00004479"/>
    </source>
</evidence>
<keyword evidence="5 8" id="KW-0256">Endoplasmic reticulum</keyword>
<dbReference type="InterPro" id="IPR055459">
    <property type="entry name" value="OST48_MD"/>
</dbReference>
<comment type="subcellular location">
    <subcellularLocation>
        <location evidence="8">Endoplasmic reticulum membrane</location>
        <topology evidence="8">Single-pass type I membrane protein</topology>
    </subcellularLocation>
    <subcellularLocation>
        <location evidence="1">Membrane</location>
        <topology evidence="1">Single-pass type I membrane protein</topology>
    </subcellularLocation>
</comment>
<keyword evidence="6 8" id="KW-1133">Transmembrane helix</keyword>
<comment type="function">
    <text evidence="8">Subunit of the oligosaccharyl transferase (OST) complex that catalyzes the initial transfer of a defined glycan (Glc(3)Man(9)GlcNAc(2) in eukaryotes) from the lipid carrier dolichol-pyrophosphate to an asparagine residue within an Asn-X-Ser/Thr consensus motif in nascent polypeptide chains, the first step in protein N-glycosylation. N-glycosylation occurs cotranslationally and the complex associates with the Sec61 complex at the channel-forming translocon complex that mediates protein translocation across the endoplasmic reticulum (ER).</text>
</comment>
<name>A0AAJ0BI55_9PEZI</name>
<evidence type="ECO:0000256" key="8">
    <source>
        <dbReference type="RuleBase" id="RU361142"/>
    </source>
</evidence>
<keyword evidence="8" id="KW-0732">Signal</keyword>
<sequence length="470" mass="51139">MRSLLSLGLLLLASVVTALSTAGDRLLVVLDDVADKASYSQFLGDLEARGYKITFETPKSESLALFRLGERAYDHVLLFPTKAKGLGPNLTANQLLDFVKQQGNILVTLSSGTAAPSALVSLLAELDIQLPADRTGLVVDHFHYDANSAADAHDVLLLPPPTSLRPDVRNIFGGGAPADQLIAFPRGVGAVLGSGELLTPILRAPSTAYSYNPKEQGESVADDLFAAGAQLALVAAVQARNSARLTVVGSAELFQDKWFDAQVKPVGGTKAVKTFNREFAKRVTAWTFQELGVLRVNWIEHRLNEVGVVGANETNPKIYRIKNDVTYTISLSEWTGTSWTAFQVPANDALQLEFSMLSPFHRLPLALDKSKSSADAAVYSVSFKLPDQHGIFNFKVNYKRPFLTYIEEKNTVSVRHMAHDEWPRSFVISGAWPWIAGIGATVVGWLGFCALWMYSAPPPPAGTKESKKTR</sequence>
<feature type="domain" description="OST48 N-terminal" evidence="9">
    <location>
        <begin position="25"/>
        <end position="287"/>
    </location>
</feature>
<keyword evidence="4 8" id="KW-0812">Transmembrane</keyword>
<evidence type="ECO:0000313" key="12">
    <source>
        <dbReference type="Proteomes" id="UP001239445"/>
    </source>
</evidence>
<dbReference type="InterPro" id="IPR055457">
    <property type="entry name" value="OST48_N"/>
</dbReference>
<protein>
    <recommendedName>
        <fullName evidence="8">Dolichyl-diphosphooligosaccharide--protein glycosyltransferase subunit WBP1</fullName>
        <shortName evidence="8">Oligosaccharyl transferase subunit WBP1</shortName>
    </recommendedName>
</protein>
<feature type="signal peptide" evidence="8">
    <location>
        <begin position="1"/>
        <end position="18"/>
    </location>
</feature>
<dbReference type="GO" id="GO:0018279">
    <property type="term" value="P:protein N-linked glycosylation via asparagine"/>
    <property type="evidence" value="ECO:0007669"/>
    <property type="project" value="UniProtKB-UniRule"/>
</dbReference>
<keyword evidence="12" id="KW-1185">Reference proteome</keyword>
<evidence type="ECO:0000256" key="6">
    <source>
        <dbReference type="ARBA" id="ARBA00022989"/>
    </source>
</evidence>
<evidence type="ECO:0000313" key="11">
    <source>
        <dbReference type="EMBL" id="KAK1758656.1"/>
    </source>
</evidence>
<dbReference type="PANTHER" id="PTHR10830">
    <property type="entry name" value="DOLICHYL-DIPHOSPHOOLIGOSACCHARIDE--PROTEIN GLYCOSYLTRANSFERASE 48 KDA SUBUNIT"/>
    <property type="match status" value="1"/>
</dbReference>
<reference evidence="11" key="1">
    <citation type="submission" date="2023-06" db="EMBL/GenBank/DDBJ databases">
        <title>Genome-scale phylogeny and comparative genomics of the fungal order Sordariales.</title>
        <authorList>
            <consortium name="Lawrence Berkeley National Laboratory"/>
            <person name="Hensen N."/>
            <person name="Bonometti L."/>
            <person name="Westerberg I."/>
            <person name="Brannstrom I.O."/>
            <person name="Guillou S."/>
            <person name="Cros-Aarteil S."/>
            <person name="Calhoun S."/>
            <person name="Haridas S."/>
            <person name="Kuo A."/>
            <person name="Mondo S."/>
            <person name="Pangilinan J."/>
            <person name="Riley R."/>
            <person name="Labutti K."/>
            <person name="Andreopoulos B."/>
            <person name="Lipzen A."/>
            <person name="Chen C."/>
            <person name="Yanf M."/>
            <person name="Daum C."/>
            <person name="Ng V."/>
            <person name="Clum A."/>
            <person name="Steindorff A."/>
            <person name="Ohm R."/>
            <person name="Martin F."/>
            <person name="Silar P."/>
            <person name="Natvig D."/>
            <person name="Lalanne C."/>
            <person name="Gautier V."/>
            <person name="Ament-Velasquez S.L."/>
            <person name="Kruys A."/>
            <person name="Hutchinson M.I."/>
            <person name="Powell A.J."/>
            <person name="Barry K."/>
            <person name="Miller A.N."/>
            <person name="Grigoriev I.V."/>
            <person name="Debuchy R."/>
            <person name="Gladieux P."/>
            <person name="Thoren M.H."/>
            <person name="Johannesson H."/>
        </authorList>
    </citation>
    <scope>NUCLEOTIDE SEQUENCE</scope>
    <source>
        <strain evidence="11">PSN4</strain>
    </source>
</reference>
<dbReference type="Pfam" id="PF23358">
    <property type="entry name" value="OST48_MD"/>
    <property type="match status" value="1"/>
</dbReference>
<gene>
    <name evidence="11" type="ORF">QBC47DRAFT_339656</name>
</gene>
<dbReference type="EMBL" id="MU839829">
    <property type="protein sequence ID" value="KAK1758656.1"/>
    <property type="molecule type" value="Genomic_DNA"/>
</dbReference>
<evidence type="ECO:0000256" key="4">
    <source>
        <dbReference type="ARBA" id="ARBA00022692"/>
    </source>
</evidence>
<feature type="domain" description="OST48 middle" evidence="10">
    <location>
        <begin position="313"/>
        <end position="455"/>
    </location>
</feature>
<accession>A0AAJ0BI55</accession>